<comment type="miscellaneous">
    <text evidence="8">This enzyme catalyzes only one turnover and therefore is not strictly catalytic. According to one definition, an enzyme is a biocatalyst that acts repeatedly and over many reaction cycles.</text>
</comment>
<dbReference type="InterPro" id="IPR023546">
    <property type="entry name" value="MGMT"/>
</dbReference>
<comment type="catalytic activity">
    <reaction evidence="7 8">
        <text>a 6-O-methyl-2'-deoxyguanosine in DNA + L-cysteinyl-[protein] = S-methyl-L-cysteinyl-[protein] + a 2'-deoxyguanosine in DNA</text>
        <dbReference type="Rhea" id="RHEA:24000"/>
        <dbReference type="Rhea" id="RHEA-COMP:10131"/>
        <dbReference type="Rhea" id="RHEA-COMP:10132"/>
        <dbReference type="Rhea" id="RHEA-COMP:11367"/>
        <dbReference type="Rhea" id="RHEA-COMP:11368"/>
        <dbReference type="ChEBI" id="CHEBI:29950"/>
        <dbReference type="ChEBI" id="CHEBI:82612"/>
        <dbReference type="ChEBI" id="CHEBI:85445"/>
        <dbReference type="ChEBI" id="CHEBI:85448"/>
        <dbReference type="EC" id="2.1.1.63"/>
    </reaction>
</comment>
<evidence type="ECO:0000256" key="6">
    <source>
        <dbReference type="ARBA" id="ARBA00023204"/>
    </source>
</evidence>
<evidence type="ECO:0000259" key="9">
    <source>
        <dbReference type="Pfam" id="PF01035"/>
    </source>
</evidence>
<evidence type="ECO:0000313" key="12">
    <source>
        <dbReference type="Proteomes" id="UP001148125"/>
    </source>
</evidence>
<evidence type="ECO:0000256" key="1">
    <source>
        <dbReference type="ARBA" id="ARBA00001286"/>
    </source>
</evidence>
<dbReference type="CDD" id="cd06445">
    <property type="entry name" value="ATase"/>
    <property type="match status" value="1"/>
</dbReference>
<dbReference type="SUPFAM" id="SSF46767">
    <property type="entry name" value="Methylated DNA-protein cysteine methyltransferase, C-terminal domain"/>
    <property type="match status" value="1"/>
</dbReference>
<sequence length="176" mass="19322">MSAQSTVYYDEMDSPIGALTISATERGVCHIHFGTADFSLPTLKAWLKKQGIKGELVQNKEKISPIVEQLSEYFVGERHEFELPIDLYGTGFQKKVWEALRNIGYGETRSYKKIAQEIGAPKAVRAIGGANNQNPIPIIIPCHRVIGSNGAMVGYGGGLDKKEILLQMEGAIEKIS</sequence>
<dbReference type="PROSITE" id="PS00374">
    <property type="entry name" value="MGMT"/>
    <property type="match status" value="1"/>
</dbReference>
<comment type="function">
    <text evidence="8">Involved in the cellular defense against the biological effects of O6-methylguanine (O6-MeG) and O4-methylthymine (O4-MeT) in DNA. Repairs the methylated nucleobase in DNA by stoichiometrically transferring the methyl group to a cysteine residue in the enzyme. This is a suicide reaction: the enzyme is irreversibly inactivated.</text>
</comment>
<evidence type="ECO:0000256" key="2">
    <source>
        <dbReference type="ARBA" id="ARBA00022490"/>
    </source>
</evidence>
<protein>
    <recommendedName>
        <fullName evidence="8">Methylated-DNA--protein-cysteine methyltransferase</fullName>
        <ecNumber evidence="8">2.1.1.63</ecNumber>
    </recommendedName>
    <alternativeName>
        <fullName evidence="8">6-O-methylguanine-DNA methyltransferase</fullName>
        <shortName evidence="8">MGMT</shortName>
    </alternativeName>
    <alternativeName>
        <fullName evidence="8">O-6-methylguanine-DNA-alkyltransferase</fullName>
    </alternativeName>
</protein>
<reference evidence="11" key="1">
    <citation type="submission" date="2024-05" db="EMBL/GenBank/DDBJ databases">
        <title>Alkalihalobacillus sp. strain MEB203 novel alkaliphilic bacterium from Lonar Lake, India.</title>
        <authorList>
            <person name="Joshi A."/>
            <person name="Thite S."/>
            <person name="Mengade P."/>
        </authorList>
    </citation>
    <scope>NUCLEOTIDE SEQUENCE</scope>
    <source>
        <strain evidence="11">MEB 203</strain>
    </source>
</reference>
<dbReference type="InterPro" id="IPR036388">
    <property type="entry name" value="WH-like_DNA-bd_sf"/>
</dbReference>
<comment type="caution">
    <text evidence="11">The sequence shown here is derived from an EMBL/GenBank/DDBJ whole genome shotgun (WGS) entry which is preliminary data.</text>
</comment>
<keyword evidence="5 8" id="KW-0227">DNA damage</keyword>
<evidence type="ECO:0000256" key="5">
    <source>
        <dbReference type="ARBA" id="ARBA00022763"/>
    </source>
</evidence>
<accession>A0ABT5VL19</accession>
<feature type="domain" description="Methylguanine DNA methyltransferase ribonuclease-like" evidence="10">
    <location>
        <begin position="7"/>
        <end position="87"/>
    </location>
</feature>
<dbReference type="Pfam" id="PF01035">
    <property type="entry name" value="DNA_binding_1"/>
    <property type="match status" value="1"/>
</dbReference>
<proteinExistence type="inferred from homology"/>
<evidence type="ECO:0000256" key="7">
    <source>
        <dbReference type="ARBA" id="ARBA00049348"/>
    </source>
</evidence>
<evidence type="ECO:0000259" key="10">
    <source>
        <dbReference type="Pfam" id="PF02870"/>
    </source>
</evidence>
<evidence type="ECO:0000256" key="3">
    <source>
        <dbReference type="ARBA" id="ARBA00022603"/>
    </source>
</evidence>
<dbReference type="InterPro" id="IPR008332">
    <property type="entry name" value="MethylG_MeTrfase_N"/>
</dbReference>
<dbReference type="SUPFAM" id="SSF53155">
    <property type="entry name" value="Methylated DNA-protein cysteine methyltransferase domain"/>
    <property type="match status" value="1"/>
</dbReference>
<dbReference type="InterPro" id="IPR036631">
    <property type="entry name" value="MGMT_N_sf"/>
</dbReference>
<feature type="active site" description="Nucleophile; methyl group acceptor" evidence="8">
    <location>
        <position position="142"/>
    </location>
</feature>
<dbReference type="PANTHER" id="PTHR10815:SF5">
    <property type="entry name" value="METHYLATED-DNA--PROTEIN-CYSTEINE METHYLTRANSFERASE"/>
    <property type="match status" value="1"/>
</dbReference>
<dbReference type="EMBL" id="JAOTPO010000016">
    <property type="protein sequence ID" value="MDE5415452.1"/>
    <property type="molecule type" value="Genomic_DNA"/>
</dbReference>
<keyword evidence="3 8" id="KW-0489">Methyltransferase</keyword>
<dbReference type="Proteomes" id="UP001148125">
    <property type="component" value="Unassembled WGS sequence"/>
</dbReference>
<dbReference type="Gene3D" id="1.10.10.10">
    <property type="entry name" value="Winged helix-like DNA-binding domain superfamily/Winged helix DNA-binding domain"/>
    <property type="match status" value="1"/>
</dbReference>
<keyword evidence="4 8" id="KW-0808">Transferase</keyword>
<dbReference type="Pfam" id="PF02870">
    <property type="entry name" value="Methyltransf_1N"/>
    <property type="match status" value="1"/>
</dbReference>
<comment type="subcellular location">
    <subcellularLocation>
        <location evidence="8">Cytoplasm</location>
    </subcellularLocation>
</comment>
<dbReference type="Gene3D" id="3.30.160.70">
    <property type="entry name" value="Methylated DNA-protein cysteine methyltransferase domain"/>
    <property type="match status" value="1"/>
</dbReference>
<comment type="similarity">
    <text evidence="8">Belongs to the MGMT family.</text>
</comment>
<keyword evidence="2 8" id="KW-0963">Cytoplasm</keyword>
<name>A0ABT5VL19_9BACI</name>
<dbReference type="InterPro" id="IPR036217">
    <property type="entry name" value="MethylDNA_cys_MeTrfase_DNAb"/>
</dbReference>
<organism evidence="11 12">
    <name type="scientific">Alkalihalobacterium chitinilyticum</name>
    <dbReference type="NCBI Taxonomy" id="2980103"/>
    <lineage>
        <taxon>Bacteria</taxon>
        <taxon>Bacillati</taxon>
        <taxon>Bacillota</taxon>
        <taxon>Bacilli</taxon>
        <taxon>Bacillales</taxon>
        <taxon>Bacillaceae</taxon>
        <taxon>Alkalihalobacterium</taxon>
    </lineage>
</organism>
<dbReference type="InterPro" id="IPR014048">
    <property type="entry name" value="MethylDNA_cys_MeTrfase_DNA-bd"/>
</dbReference>
<keyword evidence="6 8" id="KW-0234">DNA repair</keyword>
<evidence type="ECO:0000256" key="8">
    <source>
        <dbReference type="HAMAP-Rule" id="MF_00772"/>
    </source>
</evidence>
<dbReference type="RefSeq" id="WP_275120055.1">
    <property type="nucleotide sequence ID" value="NZ_JAOTPO010000016.1"/>
</dbReference>
<evidence type="ECO:0000256" key="4">
    <source>
        <dbReference type="ARBA" id="ARBA00022679"/>
    </source>
</evidence>
<evidence type="ECO:0000313" key="11">
    <source>
        <dbReference type="EMBL" id="MDE5415452.1"/>
    </source>
</evidence>
<dbReference type="NCBIfam" id="TIGR00589">
    <property type="entry name" value="ogt"/>
    <property type="match status" value="1"/>
</dbReference>
<dbReference type="PANTHER" id="PTHR10815">
    <property type="entry name" value="METHYLATED-DNA--PROTEIN-CYSTEINE METHYLTRANSFERASE"/>
    <property type="match status" value="1"/>
</dbReference>
<keyword evidence="12" id="KW-1185">Reference proteome</keyword>
<feature type="domain" description="Methylated-DNA-[protein]-cysteine S-methyltransferase DNA binding" evidence="9">
    <location>
        <begin position="92"/>
        <end position="171"/>
    </location>
</feature>
<dbReference type="InterPro" id="IPR001497">
    <property type="entry name" value="MethylDNA_cys_MeTrfase_AS"/>
</dbReference>
<dbReference type="EC" id="2.1.1.63" evidence="8"/>
<comment type="catalytic activity">
    <reaction evidence="1 8">
        <text>a 4-O-methyl-thymidine in DNA + L-cysteinyl-[protein] = a thymidine in DNA + S-methyl-L-cysteinyl-[protein]</text>
        <dbReference type="Rhea" id="RHEA:53428"/>
        <dbReference type="Rhea" id="RHEA-COMP:10131"/>
        <dbReference type="Rhea" id="RHEA-COMP:10132"/>
        <dbReference type="Rhea" id="RHEA-COMP:13555"/>
        <dbReference type="Rhea" id="RHEA-COMP:13556"/>
        <dbReference type="ChEBI" id="CHEBI:29950"/>
        <dbReference type="ChEBI" id="CHEBI:82612"/>
        <dbReference type="ChEBI" id="CHEBI:137386"/>
        <dbReference type="ChEBI" id="CHEBI:137387"/>
        <dbReference type="EC" id="2.1.1.63"/>
    </reaction>
</comment>
<dbReference type="HAMAP" id="MF_00772">
    <property type="entry name" value="OGT"/>
    <property type="match status" value="1"/>
</dbReference>
<gene>
    <name evidence="11" type="ORF">N7Z68_18990</name>
</gene>